<keyword evidence="3" id="KW-1185">Reference proteome</keyword>
<feature type="region of interest" description="Disordered" evidence="1">
    <location>
        <begin position="62"/>
        <end position="87"/>
    </location>
</feature>
<dbReference type="Proteomes" id="UP000006428">
    <property type="component" value="Unassembled WGS sequence"/>
</dbReference>
<accession>A0ABN0E549</accession>
<name>A0ABN0E549_AERSS</name>
<comment type="caution">
    <text evidence="2">The sequence shown here is derived from an EMBL/GenBank/DDBJ whole genome shotgun (WGS) entry which is preliminary data.</text>
</comment>
<protein>
    <submittedName>
        <fullName evidence="2">Uncharacterized protein</fullName>
    </submittedName>
</protein>
<proteinExistence type="predicted"/>
<feature type="compositionally biased region" description="Basic and acidic residues" evidence="1">
    <location>
        <begin position="71"/>
        <end position="87"/>
    </location>
</feature>
<reference evidence="2 3" key="1">
    <citation type="journal article" date="2012" name="Front. Microbiol.">
        <title>Draft Genome Sequence of the Virulent Strain 01-B526 of the Fish Pathogen Aeromonas salmonicida.</title>
        <authorList>
            <person name="Charette S.J."/>
            <person name="Brochu F."/>
            <person name="Boyle B."/>
            <person name="Filion G."/>
            <person name="Tanaka K.H."/>
            <person name="Derome N."/>
        </authorList>
    </citation>
    <scope>NUCLEOTIDE SEQUENCE [LARGE SCALE GENOMIC DNA]</scope>
    <source>
        <strain evidence="2 3">01-B526</strain>
    </source>
</reference>
<evidence type="ECO:0000313" key="3">
    <source>
        <dbReference type="Proteomes" id="UP000006428"/>
    </source>
</evidence>
<dbReference type="EMBL" id="AGVO01000002">
    <property type="protein sequence ID" value="EHI54355.1"/>
    <property type="molecule type" value="Genomic_DNA"/>
</dbReference>
<evidence type="ECO:0000313" key="2">
    <source>
        <dbReference type="EMBL" id="EHI54355.1"/>
    </source>
</evidence>
<sequence>MYGSLIAPARLNGYRINLGNRARGTTKPSKYITNSRRVTWSCDDDAALAISRQLGNTPENLIVTGSSEGDIPVRDVGHIGDRQHPTK</sequence>
<evidence type="ECO:0000256" key="1">
    <source>
        <dbReference type="SAM" id="MobiDB-lite"/>
    </source>
</evidence>
<gene>
    <name evidence="2" type="ORF">IYQ_01197</name>
</gene>
<organism evidence="2 3">
    <name type="scientific">Aeromonas salmonicida subsp. salmonicida 01-B526</name>
    <dbReference type="NCBI Taxonomy" id="1076135"/>
    <lineage>
        <taxon>Bacteria</taxon>
        <taxon>Pseudomonadati</taxon>
        <taxon>Pseudomonadota</taxon>
        <taxon>Gammaproteobacteria</taxon>
        <taxon>Aeromonadales</taxon>
        <taxon>Aeromonadaceae</taxon>
        <taxon>Aeromonas</taxon>
    </lineage>
</organism>